<evidence type="ECO:0000259" key="1">
    <source>
        <dbReference type="Pfam" id="PF03551"/>
    </source>
</evidence>
<proteinExistence type="predicted"/>
<evidence type="ECO:0000313" key="2">
    <source>
        <dbReference type="EMBL" id="MBV7390698.1"/>
    </source>
</evidence>
<gene>
    <name evidence="2" type="ORF">KUA55_08405</name>
</gene>
<evidence type="ECO:0000313" key="3">
    <source>
        <dbReference type="Proteomes" id="UP000774130"/>
    </source>
</evidence>
<protein>
    <submittedName>
        <fullName evidence="2">PadR family transcriptional regulator</fullName>
    </submittedName>
</protein>
<dbReference type="InterPro" id="IPR052509">
    <property type="entry name" value="Metal_resp_DNA-bind_regulator"/>
</dbReference>
<dbReference type="PANTHER" id="PTHR33169:SF25">
    <property type="entry name" value="DNA-BINDING PROTEIN YIZB-RELATED"/>
    <property type="match status" value="1"/>
</dbReference>
<dbReference type="EMBL" id="JAHUZB010000003">
    <property type="protein sequence ID" value="MBV7390698.1"/>
    <property type="molecule type" value="Genomic_DNA"/>
</dbReference>
<comment type="caution">
    <text evidence="2">The sequence shown here is derived from an EMBL/GenBank/DDBJ whole genome shotgun (WGS) entry which is preliminary data.</text>
</comment>
<name>A0ABS6TCR6_9ENTE</name>
<feature type="domain" description="Transcription regulator PadR N-terminal" evidence="1">
    <location>
        <begin position="15"/>
        <end position="89"/>
    </location>
</feature>
<dbReference type="PANTHER" id="PTHR33169">
    <property type="entry name" value="PADR-FAMILY TRANSCRIPTIONAL REGULATOR"/>
    <property type="match status" value="1"/>
</dbReference>
<keyword evidence="3" id="KW-1185">Reference proteome</keyword>
<organism evidence="2 3">
    <name type="scientific">Enterococcus alishanensis</name>
    <dbReference type="NCBI Taxonomy" id="1303817"/>
    <lineage>
        <taxon>Bacteria</taxon>
        <taxon>Bacillati</taxon>
        <taxon>Bacillota</taxon>
        <taxon>Bacilli</taxon>
        <taxon>Lactobacillales</taxon>
        <taxon>Enterococcaceae</taxon>
        <taxon>Enterococcus</taxon>
    </lineage>
</organism>
<reference evidence="2 3" key="1">
    <citation type="submission" date="2021-06" db="EMBL/GenBank/DDBJ databases">
        <title>Enterococcus alishanensis sp. nov., a novel lactic acid bacterium isolated from fresh coffee beans.</title>
        <authorList>
            <person name="Chen Y.-S."/>
        </authorList>
    </citation>
    <scope>NUCLEOTIDE SEQUENCE [LARGE SCALE GENOMIC DNA]</scope>
    <source>
        <strain evidence="2 3">ALS3</strain>
    </source>
</reference>
<accession>A0ABS6TCR6</accession>
<dbReference type="RefSeq" id="WP_218325755.1">
    <property type="nucleotide sequence ID" value="NZ_JAHUZB010000003.1"/>
</dbReference>
<dbReference type="Pfam" id="PF03551">
    <property type="entry name" value="PadR"/>
    <property type="match status" value="1"/>
</dbReference>
<dbReference type="Proteomes" id="UP000774130">
    <property type="component" value="Unassembled WGS sequence"/>
</dbReference>
<sequence>MISSDGIRGYNDVIILSILNEGDSYGYAVSKKIREITEELYAIKETTLYSAFNRLEKNGLIESYPGEVTHGKKRTYYQITAAGQNFLEEKKREWQQTKKVVNRFMKE</sequence>
<dbReference type="InterPro" id="IPR005149">
    <property type="entry name" value="Tscrpt_reg_PadR_N"/>
</dbReference>